<dbReference type="Pfam" id="PF01522">
    <property type="entry name" value="Polysacc_deac_1"/>
    <property type="match status" value="1"/>
</dbReference>
<gene>
    <name evidence="4" type="ORF">AMAG_16782</name>
</gene>
<evidence type="ECO:0000313" key="5">
    <source>
        <dbReference type="Proteomes" id="UP000054350"/>
    </source>
</evidence>
<dbReference type="PANTHER" id="PTHR45985:SF3">
    <property type="entry name" value="CHITIN DEACETYLASE-LIKE 4"/>
    <property type="match status" value="1"/>
</dbReference>
<name>A0A0L0TC12_ALLM3</name>
<sequence length="659" mass="69169">MAQAVFVNLTAHPPPMPMGSSSDAGDSSSSAHARSHKSTSESAMGPRTVVETHATTVAANVSDATAKSKFKTTGFTRATTTARSITDALSILMILAILALFLAIGLYLFGVAYAKGLDANDAAEYLAKLRATADEHAAGCGTGIGTSRTAAFLIEPENAGARGRRQINVAAYLSKRATVPWYTCDSTTCKLPNCQCAQNRPPAGLDLSQVPQFITITFDDAVNAVTYAPTVQLLQGITNPDGCGAKATYFVSAQYTDWHAVQTLYAAGHEIADHTFSHVAPSTKDEISSLVETLSALAMIPRSAIQGFRAPFLKITTTTLDTLRTLNFSYDSSIGVTPVAGKTLWPFTLDAGLPVTCKVGDCSEAISKPDGTHSNWSAPGIWELPMYTLVAPDGNDFAIMDPPLSGANLMDVLERNFDLHYSGSRAPFGLYLHAGWLLGDPTRSDTVRAFLDKVRQRGNVYVVSNVQMLAWLRNPRPVSSTGAGLPCPGSTAARGPEVCDGLDNDGNGAADDGVMRTCRYPTAVFGTCAAGCPVRAPSVTEPVPPLTDPGTKCVEPMGTCVNGDWDATKCLCKCNGTVDGAGWCRDLLGSCSIAKRLVNGRYARCAYDPATSGKSAGKVNKDSATGNAAARVVDAMHGAMVAVFVAIVAVILSVVVGSL</sequence>
<dbReference type="InterPro" id="IPR052740">
    <property type="entry name" value="CE4"/>
</dbReference>
<dbReference type="AlphaFoldDB" id="A0A0L0TC12"/>
<dbReference type="VEuPathDB" id="FungiDB:AMAG_16782"/>
<dbReference type="InterPro" id="IPR011330">
    <property type="entry name" value="Glyco_hydro/deAcase_b/a-brl"/>
</dbReference>
<dbReference type="STRING" id="578462.A0A0L0TC12"/>
<proteinExistence type="predicted"/>
<feature type="compositionally biased region" description="Low complexity" evidence="1">
    <location>
        <begin position="19"/>
        <end position="32"/>
    </location>
</feature>
<reference evidence="4 5" key="1">
    <citation type="submission" date="2009-11" db="EMBL/GenBank/DDBJ databases">
        <title>Annotation of Allomyces macrogynus ATCC 38327.</title>
        <authorList>
            <consortium name="The Broad Institute Genome Sequencing Platform"/>
            <person name="Russ C."/>
            <person name="Cuomo C."/>
            <person name="Burger G."/>
            <person name="Gray M.W."/>
            <person name="Holland P.W.H."/>
            <person name="King N."/>
            <person name="Lang F.B.F."/>
            <person name="Roger A.J."/>
            <person name="Ruiz-Trillo I."/>
            <person name="Young S.K."/>
            <person name="Zeng Q."/>
            <person name="Gargeya S."/>
            <person name="Fitzgerald M."/>
            <person name="Haas B."/>
            <person name="Abouelleil A."/>
            <person name="Alvarado L."/>
            <person name="Arachchi H.M."/>
            <person name="Berlin A."/>
            <person name="Chapman S.B."/>
            <person name="Gearin G."/>
            <person name="Goldberg J."/>
            <person name="Griggs A."/>
            <person name="Gujja S."/>
            <person name="Hansen M."/>
            <person name="Heiman D."/>
            <person name="Howarth C."/>
            <person name="Larimer J."/>
            <person name="Lui A."/>
            <person name="MacDonald P.J.P."/>
            <person name="McCowen C."/>
            <person name="Montmayeur A."/>
            <person name="Murphy C."/>
            <person name="Neiman D."/>
            <person name="Pearson M."/>
            <person name="Priest M."/>
            <person name="Roberts A."/>
            <person name="Saif S."/>
            <person name="Shea T."/>
            <person name="Sisk P."/>
            <person name="Stolte C."/>
            <person name="Sykes S."/>
            <person name="Wortman J."/>
            <person name="Nusbaum C."/>
            <person name="Birren B."/>
        </authorList>
    </citation>
    <scope>NUCLEOTIDE SEQUENCE [LARGE SCALE GENOMIC DNA]</scope>
    <source>
        <strain evidence="4 5">ATCC 38327</strain>
    </source>
</reference>
<dbReference type="Gene3D" id="3.20.20.370">
    <property type="entry name" value="Glycoside hydrolase/deacetylase"/>
    <property type="match status" value="1"/>
</dbReference>
<evidence type="ECO:0000259" key="3">
    <source>
        <dbReference type="Pfam" id="PF01522"/>
    </source>
</evidence>
<dbReference type="OrthoDB" id="504708at2759"/>
<feature type="domain" description="NodB homology" evidence="3">
    <location>
        <begin position="212"/>
        <end position="329"/>
    </location>
</feature>
<dbReference type="PANTHER" id="PTHR45985">
    <property type="match status" value="1"/>
</dbReference>
<keyword evidence="2" id="KW-0472">Membrane</keyword>
<evidence type="ECO:0000313" key="4">
    <source>
        <dbReference type="EMBL" id="KNE72292.1"/>
    </source>
</evidence>
<evidence type="ECO:0000256" key="2">
    <source>
        <dbReference type="SAM" id="Phobius"/>
    </source>
</evidence>
<organism evidence="4 5">
    <name type="scientific">Allomyces macrogynus (strain ATCC 38327)</name>
    <name type="common">Allomyces javanicus var. macrogynus</name>
    <dbReference type="NCBI Taxonomy" id="578462"/>
    <lineage>
        <taxon>Eukaryota</taxon>
        <taxon>Fungi</taxon>
        <taxon>Fungi incertae sedis</taxon>
        <taxon>Blastocladiomycota</taxon>
        <taxon>Blastocladiomycetes</taxon>
        <taxon>Blastocladiales</taxon>
        <taxon>Blastocladiaceae</taxon>
        <taxon>Allomyces</taxon>
    </lineage>
</organism>
<feature type="transmembrane region" description="Helical" evidence="2">
    <location>
        <begin position="91"/>
        <end position="114"/>
    </location>
</feature>
<dbReference type="InterPro" id="IPR002509">
    <property type="entry name" value="NODB_dom"/>
</dbReference>
<dbReference type="GO" id="GO:0005975">
    <property type="term" value="P:carbohydrate metabolic process"/>
    <property type="evidence" value="ECO:0007669"/>
    <property type="project" value="InterPro"/>
</dbReference>
<dbReference type="GO" id="GO:0016810">
    <property type="term" value="F:hydrolase activity, acting on carbon-nitrogen (but not peptide) bonds"/>
    <property type="evidence" value="ECO:0007669"/>
    <property type="project" value="InterPro"/>
</dbReference>
<feature type="region of interest" description="Disordered" evidence="1">
    <location>
        <begin position="10"/>
        <end position="47"/>
    </location>
</feature>
<evidence type="ECO:0000256" key="1">
    <source>
        <dbReference type="SAM" id="MobiDB-lite"/>
    </source>
</evidence>
<dbReference type="eggNOG" id="ENOG502QW08">
    <property type="taxonomic scope" value="Eukaryota"/>
</dbReference>
<accession>A0A0L0TC12</accession>
<keyword evidence="2" id="KW-0812">Transmembrane</keyword>
<feature type="transmembrane region" description="Helical" evidence="2">
    <location>
        <begin position="635"/>
        <end position="656"/>
    </location>
</feature>
<dbReference type="EMBL" id="GG745378">
    <property type="protein sequence ID" value="KNE72292.1"/>
    <property type="molecule type" value="Genomic_DNA"/>
</dbReference>
<dbReference type="CDD" id="cd10919">
    <property type="entry name" value="CE4_CDA_like"/>
    <property type="match status" value="1"/>
</dbReference>
<keyword evidence="5" id="KW-1185">Reference proteome</keyword>
<dbReference type="SUPFAM" id="SSF88713">
    <property type="entry name" value="Glycoside hydrolase/deacetylase"/>
    <property type="match status" value="1"/>
</dbReference>
<keyword evidence="2" id="KW-1133">Transmembrane helix</keyword>
<protein>
    <recommendedName>
        <fullName evidence="3">NodB homology domain-containing protein</fullName>
    </recommendedName>
</protein>
<reference evidence="5" key="2">
    <citation type="submission" date="2009-11" db="EMBL/GenBank/DDBJ databases">
        <title>The Genome Sequence of Allomyces macrogynus strain ATCC 38327.</title>
        <authorList>
            <consortium name="The Broad Institute Genome Sequencing Platform"/>
            <person name="Russ C."/>
            <person name="Cuomo C."/>
            <person name="Shea T."/>
            <person name="Young S.K."/>
            <person name="Zeng Q."/>
            <person name="Koehrsen M."/>
            <person name="Haas B."/>
            <person name="Borodovsky M."/>
            <person name="Guigo R."/>
            <person name="Alvarado L."/>
            <person name="Berlin A."/>
            <person name="Borenstein D."/>
            <person name="Chen Z."/>
            <person name="Engels R."/>
            <person name="Freedman E."/>
            <person name="Gellesch M."/>
            <person name="Goldberg J."/>
            <person name="Griggs A."/>
            <person name="Gujja S."/>
            <person name="Heiman D."/>
            <person name="Hepburn T."/>
            <person name="Howarth C."/>
            <person name="Jen D."/>
            <person name="Larson L."/>
            <person name="Lewis B."/>
            <person name="Mehta T."/>
            <person name="Park D."/>
            <person name="Pearson M."/>
            <person name="Roberts A."/>
            <person name="Saif S."/>
            <person name="Shenoy N."/>
            <person name="Sisk P."/>
            <person name="Stolte C."/>
            <person name="Sykes S."/>
            <person name="Walk T."/>
            <person name="White J."/>
            <person name="Yandava C."/>
            <person name="Burger G."/>
            <person name="Gray M.W."/>
            <person name="Holland P.W.H."/>
            <person name="King N."/>
            <person name="Lang F.B.F."/>
            <person name="Roger A.J."/>
            <person name="Ruiz-Trillo I."/>
            <person name="Lander E."/>
            <person name="Nusbaum C."/>
        </authorList>
    </citation>
    <scope>NUCLEOTIDE SEQUENCE [LARGE SCALE GENOMIC DNA]</scope>
    <source>
        <strain evidence="5">ATCC 38327</strain>
    </source>
</reference>
<dbReference type="Proteomes" id="UP000054350">
    <property type="component" value="Unassembled WGS sequence"/>
</dbReference>